<proteinExistence type="predicted"/>
<reference evidence="3 4" key="2">
    <citation type="submission" date="2018-11" db="EMBL/GenBank/DDBJ databases">
        <authorList>
            <consortium name="Pathogen Informatics"/>
        </authorList>
    </citation>
    <scope>NUCLEOTIDE SEQUENCE [LARGE SCALE GENOMIC DNA]</scope>
    <source>
        <strain evidence="3 4">Costa Rica</strain>
    </source>
</reference>
<feature type="region of interest" description="Disordered" evidence="1">
    <location>
        <begin position="1"/>
        <end position="35"/>
    </location>
</feature>
<evidence type="ECO:0000313" key="3">
    <source>
        <dbReference type="EMBL" id="VDM53762.1"/>
    </source>
</evidence>
<dbReference type="AlphaFoldDB" id="A0A0R3PDV9"/>
<dbReference type="Proteomes" id="UP000267027">
    <property type="component" value="Unassembled WGS sequence"/>
</dbReference>
<evidence type="ECO:0000313" key="5">
    <source>
        <dbReference type="WBParaSite" id="ACOC_0000217601-mRNA-1"/>
    </source>
</evidence>
<keyword evidence="4" id="KW-1185">Reference proteome</keyword>
<dbReference type="EMBL" id="UYYA01000402">
    <property type="protein sequence ID" value="VDM53762.1"/>
    <property type="molecule type" value="Genomic_DNA"/>
</dbReference>
<evidence type="ECO:0000256" key="1">
    <source>
        <dbReference type="SAM" id="MobiDB-lite"/>
    </source>
</evidence>
<dbReference type="WBParaSite" id="ACOC_0000217601-mRNA-1">
    <property type="protein sequence ID" value="ACOC_0000217601-mRNA-1"/>
    <property type="gene ID" value="ACOC_0000217601"/>
</dbReference>
<evidence type="ECO:0000256" key="2">
    <source>
        <dbReference type="SAM" id="Phobius"/>
    </source>
</evidence>
<evidence type="ECO:0000313" key="4">
    <source>
        <dbReference type="Proteomes" id="UP000267027"/>
    </source>
</evidence>
<keyword evidence="2" id="KW-1133">Transmembrane helix</keyword>
<dbReference type="STRING" id="334426.A0A0R3PDV9"/>
<reference evidence="5" key="1">
    <citation type="submission" date="2017-02" db="UniProtKB">
        <authorList>
            <consortium name="WormBaseParasite"/>
        </authorList>
    </citation>
    <scope>IDENTIFICATION</scope>
</reference>
<dbReference type="OrthoDB" id="5877420at2759"/>
<keyword evidence="2" id="KW-0472">Membrane</keyword>
<feature type="transmembrane region" description="Helical" evidence="2">
    <location>
        <begin position="106"/>
        <end position="124"/>
    </location>
</feature>
<accession>A0A0R3PDV9</accession>
<organism evidence="5">
    <name type="scientific">Angiostrongylus costaricensis</name>
    <name type="common">Nematode worm</name>
    <dbReference type="NCBI Taxonomy" id="334426"/>
    <lineage>
        <taxon>Eukaryota</taxon>
        <taxon>Metazoa</taxon>
        <taxon>Ecdysozoa</taxon>
        <taxon>Nematoda</taxon>
        <taxon>Chromadorea</taxon>
        <taxon>Rhabditida</taxon>
        <taxon>Rhabditina</taxon>
        <taxon>Rhabditomorpha</taxon>
        <taxon>Strongyloidea</taxon>
        <taxon>Metastrongylidae</taxon>
        <taxon>Angiostrongylus</taxon>
    </lineage>
</organism>
<gene>
    <name evidence="3" type="ORF">ACOC_LOCUS2177</name>
</gene>
<keyword evidence="2" id="KW-0812">Transmembrane</keyword>
<feature type="compositionally biased region" description="Basic and acidic residues" evidence="1">
    <location>
        <begin position="1"/>
        <end position="12"/>
    </location>
</feature>
<sequence>MPYVNDKHDSLRLRRSVSKSSASDRRGCMSDDNAEYQSDDSEYRLVLESLHTGGESVSFVAKKADELVRGRNDERRSGLTERKTHNIPVDENSSCLNSSLFGNINLLLFTVIIVLVAFYISIIWRSDSFGTVISVESIRKKLQDFEAHLSESMGKFENVTGDDIYTLYFVGRQSVISSFIALRSDVPIAVLNGIDQLFWDAPLVLQAFSDNSFVPSPHTLLLLSVKKSFLGPKKVCEQSLME</sequence>
<name>A0A0R3PDV9_ANGCS</name>
<protein>
    <submittedName>
        <fullName evidence="3 5">Uncharacterized protein</fullName>
    </submittedName>
</protein>